<dbReference type="EMBL" id="CAUJNA010003548">
    <property type="protein sequence ID" value="CAJ1404545.1"/>
    <property type="molecule type" value="Genomic_DNA"/>
</dbReference>
<dbReference type="SUPFAM" id="SSF54001">
    <property type="entry name" value="Cysteine proteinases"/>
    <property type="match status" value="1"/>
</dbReference>
<reference evidence="1" key="1">
    <citation type="submission" date="2023-08" db="EMBL/GenBank/DDBJ databases">
        <authorList>
            <person name="Chen Y."/>
            <person name="Shah S."/>
            <person name="Dougan E. K."/>
            <person name="Thang M."/>
            <person name="Chan C."/>
        </authorList>
    </citation>
    <scope>NUCLEOTIDE SEQUENCE</scope>
</reference>
<evidence type="ECO:0000313" key="2">
    <source>
        <dbReference type="Proteomes" id="UP001178507"/>
    </source>
</evidence>
<sequence>MGTFPPLEGDGPNNLRKEPQWLKFNDDSVSTVDIQKELPEISKQCYVLFYRKRAFSSSNMINYLSL</sequence>
<accession>A0AA36JE52</accession>
<dbReference type="Proteomes" id="UP001178507">
    <property type="component" value="Unassembled WGS sequence"/>
</dbReference>
<keyword evidence="2" id="KW-1185">Reference proteome</keyword>
<proteinExistence type="predicted"/>
<protein>
    <submittedName>
        <fullName evidence="1">Uncharacterized protein</fullName>
    </submittedName>
</protein>
<dbReference type="AlphaFoldDB" id="A0AA36JE52"/>
<gene>
    <name evidence="1" type="ORF">EVOR1521_LOCUS26968</name>
</gene>
<organism evidence="1 2">
    <name type="scientific">Effrenium voratum</name>
    <dbReference type="NCBI Taxonomy" id="2562239"/>
    <lineage>
        <taxon>Eukaryota</taxon>
        <taxon>Sar</taxon>
        <taxon>Alveolata</taxon>
        <taxon>Dinophyceae</taxon>
        <taxon>Suessiales</taxon>
        <taxon>Symbiodiniaceae</taxon>
        <taxon>Effrenium</taxon>
    </lineage>
</organism>
<dbReference type="Gene3D" id="3.90.70.10">
    <property type="entry name" value="Cysteine proteinases"/>
    <property type="match status" value="1"/>
</dbReference>
<name>A0AA36JE52_9DINO</name>
<dbReference type="InterPro" id="IPR038765">
    <property type="entry name" value="Papain-like_cys_pep_sf"/>
</dbReference>
<comment type="caution">
    <text evidence="1">The sequence shown here is derived from an EMBL/GenBank/DDBJ whole genome shotgun (WGS) entry which is preliminary data.</text>
</comment>
<evidence type="ECO:0000313" key="1">
    <source>
        <dbReference type="EMBL" id="CAJ1404545.1"/>
    </source>
</evidence>